<evidence type="ECO:0000313" key="2">
    <source>
        <dbReference type="EMBL" id="TPX17915.1"/>
    </source>
</evidence>
<feature type="compositionally biased region" description="Low complexity" evidence="1">
    <location>
        <begin position="66"/>
        <end position="75"/>
    </location>
</feature>
<sequence length="244" mass="27491">MSDQVSSQDTSSGLPIKTLREVYDLVDWAESLRTHLDELGVDYLLDNQPDPALKRDDEDDDDNKVVDQSASVAASARKHRKKKRRQDVRIVTELIRASVQPAAAVLQDNGYALDAPMQPRGRFDAVIYAMQQHAWRSGLVRDLVLRLCVVDADSCDTLAAYQGELVELRRRMHCAGCYPGDAHFMWAAVLGLRLAYPALFAELDERLRARELDLPRLMQRIARKAIKETVVVSPSKGTPVRERP</sequence>
<dbReference type="EMBL" id="SKBQ01000012">
    <property type="protein sequence ID" value="TPX17915.1"/>
    <property type="molecule type" value="Genomic_DNA"/>
</dbReference>
<gene>
    <name evidence="2" type="ORF">E0L32_003016</name>
</gene>
<dbReference type="GeneID" id="41970463"/>
<evidence type="ECO:0000313" key="3">
    <source>
        <dbReference type="Proteomes" id="UP000319257"/>
    </source>
</evidence>
<dbReference type="InParanoid" id="A0A507B467"/>
<keyword evidence="3" id="KW-1185">Reference proteome</keyword>
<protein>
    <submittedName>
        <fullName evidence="2">Uncharacterized protein</fullName>
    </submittedName>
</protein>
<comment type="caution">
    <text evidence="2">The sequence shown here is derived from an EMBL/GenBank/DDBJ whole genome shotgun (WGS) entry which is preliminary data.</text>
</comment>
<dbReference type="Proteomes" id="UP000319257">
    <property type="component" value="Unassembled WGS sequence"/>
</dbReference>
<dbReference type="AlphaFoldDB" id="A0A507B467"/>
<evidence type="ECO:0000256" key="1">
    <source>
        <dbReference type="SAM" id="MobiDB-lite"/>
    </source>
</evidence>
<organism evidence="2 3">
    <name type="scientific">Thyridium curvatum</name>
    <dbReference type="NCBI Taxonomy" id="1093900"/>
    <lineage>
        <taxon>Eukaryota</taxon>
        <taxon>Fungi</taxon>
        <taxon>Dikarya</taxon>
        <taxon>Ascomycota</taxon>
        <taxon>Pezizomycotina</taxon>
        <taxon>Sordariomycetes</taxon>
        <taxon>Sordariomycetidae</taxon>
        <taxon>Thyridiales</taxon>
        <taxon>Thyridiaceae</taxon>
        <taxon>Thyridium</taxon>
    </lineage>
</organism>
<reference evidence="2 3" key="1">
    <citation type="submission" date="2019-06" db="EMBL/GenBank/DDBJ databases">
        <title>Draft genome sequence of the filamentous fungus Phialemoniopsis curvata isolated from diesel fuel.</title>
        <authorList>
            <person name="Varaljay V.A."/>
            <person name="Lyon W.J."/>
            <person name="Crouch A.L."/>
            <person name="Drake C.E."/>
            <person name="Hollomon J.M."/>
            <person name="Nadeau L.J."/>
            <person name="Nunn H.S."/>
            <person name="Stevenson B.S."/>
            <person name="Bojanowski C.L."/>
            <person name="Crookes-Goodson W.J."/>
        </authorList>
    </citation>
    <scope>NUCLEOTIDE SEQUENCE [LARGE SCALE GENOMIC DNA]</scope>
    <source>
        <strain evidence="2 3">D216</strain>
    </source>
</reference>
<accession>A0A507B467</accession>
<feature type="region of interest" description="Disordered" evidence="1">
    <location>
        <begin position="50"/>
        <end position="81"/>
    </location>
</feature>
<dbReference type="RefSeq" id="XP_030999626.1">
    <property type="nucleotide sequence ID" value="XM_031137270.1"/>
</dbReference>
<name>A0A507B467_9PEZI</name>
<proteinExistence type="predicted"/>